<protein>
    <recommendedName>
        <fullName evidence="1">Tc1-like transposase DDE domain-containing protein</fullName>
    </recommendedName>
</protein>
<evidence type="ECO:0000313" key="3">
    <source>
        <dbReference type="Proteomes" id="UP000054359"/>
    </source>
</evidence>
<dbReference type="OrthoDB" id="6435577at2759"/>
<dbReference type="AlphaFoldDB" id="A0A087U7S9"/>
<accession>A0A087U7S9</accession>
<dbReference type="Gene3D" id="3.30.420.10">
    <property type="entry name" value="Ribonuclease H-like superfamily/Ribonuclease H"/>
    <property type="match status" value="1"/>
</dbReference>
<name>A0A087U7S9_STEMI</name>
<evidence type="ECO:0000313" key="2">
    <source>
        <dbReference type="EMBL" id="KFM73418.1"/>
    </source>
</evidence>
<evidence type="ECO:0000259" key="1">
    <source>
        <dbReference type="Pfam" id="PF13358"/>
    </source>
</evidence>
<dbReference type="InterPro" id="IPR038717">
    <property type="entry name" value="Tc1-like_DDE_dom"/>
</dbReference>
<keyword evidence="3" id="KW-1185">Reference proteome</keyword>
<sequence length="83" mass="9419">MLNGRTELHVFDRGSVTRDLYCQEVILPHVHLFRGAIGANVIFMDDNARPHRNFAVQKLLESEAITGMDWPAYSSDLNPIEHA</sequence>
<feature type="non-terminal residue" evidence="2">
    <location>
        <position position="83"/>
    </location>
</feature>
<dbReference type="InterPro" id="IPR036397">
    <property type="entry name" value="RNaseH_sf"/>
</dbReference>
<dbReference type="EMBL" id="KK118610">
    <property type="protein sequence ID" value="KFM73418.1"/>
    <property type="molecule type" value="Genomic_DNA"/>
</dbReference>
<feature type="domain" description="Tc1-like transposase DDE" evidence="1">
    <location>
        <begin position="40"/>
        <end position="82"/>
    </location>
</feature>
<dbReference type="Pfam" id="PF13358">
    <property type="entry name" value="DDE_3"/>
    <property type="match status" value="1"/>
</dbReference>
<proteinExistence type="predicted"/>
<organism evidence="2 3">
    <name type="scientific">Stegodyphus mimosarum</name>
    <name type="common">African social velvet spider</name>
    <dbReference type="NCBI Taxonomy" id="407821"/>
    <lineage>
        <taxon>Eukaryota</taxon>
        <taxon>Metazoa</taxon>
        <taxon>Ecdysozoa</taxon>
        <taxon>Arthropoda</taxon>
        <taxon>Chelicerata</taxon>
        <taxon>Arachnida</taxon>
        <taxon>Araneae</taxon>
        <taxon>Araneomorphae</taxon>
        <taxon>Entelegynae</taxon>
        <taxon>Eresoidea</taxon>
        <taxon>Eresidae</taxon>
        <taxon>Stegodyphus</taxon>
    </lineage>
</organism>
<dbReference type="Proteomes" id="UP000054359">
    <property type="component" value="Unassembled WGS sequence"/>
</dbReference>
<reference evidence="2 3" key="1">
    <citation type="submission" date="2013-11" db="EMBL/GenBank/DDBJ databases">
        <title>Genome sequencing of Stegodyphus mimosarum.</title>
        <authorList>
            <person name="Bechsgaard J."/>
        </authorList>
    </citation>
    <scope>NUCLEOTIDE SEQUENCE [LARGE SCALE GENOMIC DNA]</scope>
</reference>
<gene>
    <name evidence="2" type="ORF">X975_11560</name>
</gene>
<dbReference type="GO" id="GO:0003676">
    <property type="term" value="F:nucleic acid binding"/>
    <property type="evidence" value="ECO:0007669"/>
    <property type="project" value="InterPro"/>
</dbReference>